<evidence type="ECO:0000256" key="4">
    <source>
        <dbReference type="ARBA" id="ARBA00022630"/>
    </source>
</evidence>
<dbReference type="PANTHER" id="PTHR43876">
    <property type="entry name" value="UBIQUINONE BIOSYNTHESIS MONOOXYGENASE COQ6, MITOCHONDRIAL"/>
    <property type="match status" value="1"/>
</dbReference>
<accession>A0ABS0P1P6</accession>
<evidence type="ECO:0000256" key="2">
    <source>
        <dbReference type="ARBA" id="ARBA00004749"/>
    </source>
</evidence>
<keyword evidence="7" id="KW-0503">Monooxygenase</keyword>
<dbReference type="PANTHER" id="PTHR43876:SF7">
    <property type="entry name" value="UBIQUINONE BIOSYNTHESIS MONOOXYGENASE COQ6, MITOCHONDRIAL"/>
    <property type="match status" value="1"/>
</dbReference>
<dbReference type="SUPFAM" id="SSF51905">
    <property type="entry name" value="FAD/NAD(P)-binding domain"/>
    <property type="match status" value="1"/>
</dbReference>
<gene>
    <name evidence="9" type="ORF">H1B27_12995</name>
</gene>
<comment type="caution">
    <text evidence="9">The sequence shown here is derived from an EMBL/GenBank/DDBJ whole genome shotgun (WGS) entry which is preliminary data.</text>
</comment>
<sequence length="394" mass="42555">MTDASTFHDAAVIGGGPAGLAAAIALAQAGARTALVARRVPYADNRTTALLGASIDLLESLDVWSRCRDKAAALEVMRLVDDTGRLFRAPEVRFSSHEIGLDAFGYNIDNRSLMLALEERAGELPNLVRFDDEAESVVIEADDVAVRTASGQFLSARLVVGADGRHSLCREAAGIEVTRRELNQTALTFNVGHARPHRNVSTEFHTPHGPCVFVPLPGDRSSIVWVSAPADAERLRGLSDEQLSGAIEKQSHSILGRMTVEPGRNLFPLAIERPKSFGCDRIGLVGEAAHVVPPIGAQGLNLGLRDAADIARLANDAIASGQDPGADEILRRYDRARRPDILSRTFAIDIANRSLLNDFLPLQPVRAVGMHLLGAIGPLRRFAMREGLTPTWRR</sequence>
<dbReference type="PRINTS" id="PR00420">
    <property type="entry name" value="RNGMNOXGNASE"/>
</dbReference>
<proteinExistence type="inferred from homology"/>
<reference evidence="9 10" key="1">
    <citation type="submission" date="2020-07" db="EMBL/GenBank/DDBJ databases">
        <title>Bradyrhizobium diversity isolated from nodules of indigenous legumes of Western Australia.</title>
        <authorList>
            <person name="Klepa M.S."/>
        </authorList>
    </citation>
    <scope>NUCLEOTIDE SEQUENCE [LARGE SCALE GENOMIC DNA]</scope>
    <source>
        <strain evidence="9 10">CNPSo 4019</strain>
    </source>
</reference>
<comment type="cofactor">
    <cofactor evidence="1">
        <name>FAD</name>
        <dbReference type="ChEBI" id="CHEBI:57692"/>
    </cofactor>
</comment>
<evidence type="ECO:0000256" key="7">
    <source>
        <dbReference type="ARBA" id="ARBA00023033"/>
    </source>
</evidence>
<keyword evidence="10" id="KW-1185">Reference proteome</keyword>
<comment type="similarity">
    <text evidence="3">Belongs to the UbiH/COQ6 family.</text>
</comment>
<evidence type="ECO:0000256" key="5">
    <source>
        <dbReference type="ARBA" id="ARBA00022827"/>
    </source>
</evidence>
<evidence type="ECO:0000256" key="3">
    <source>
        <dbReference type="ARBA" id="ARBA00005349"/>
    </source>
</evidence>
<evidence type="ECO:0000313" key="10">
    <source>
        <dbReference type="Proteomes" id="UP001194539"/>
    </source>
</evidence>
<dbReference type="NCBIfam" id="TIGR01988">
    <property type="entry name" value="Ubi-OHases"/>
    <property type="match status" value="1"/>
</dbReference>
<dbReference type="InterPro" id="IPR002938">
    <property type="entry name" value="FAD-bd"/>
</dbReference>
<dbReference type="InterPro" id="IPR051205">
    <property type="entry name" value="UbiH/COQ6_monooxygenase"/>
</dbReference>
<comment type="pathway">
    <text evidence="2">Cofactor biosynthesis; ubiquinone biosynthesis.</text>
</comment>
<dbReference type="InterPro" id="IPR036188">
    <property type="entry name" value="FAD/NAD-bd_sf"/>
</dbReference>
<protein>
    <submittedName>
        <fullName evidence="9">UbiH/UbiF family hydroxylase</fullName>
    </submittedName>
</protein>
<evidence type="ECO:0000256" key="1">
    <source>
        <dbReference type="ARBA" id="ARBA00001974"/>
    </source>
</evidence>
<dbReference type="Gene3D" id="3.50.50.60">
    <property type="entry name" value="FAD/NAD(P)-binding domain"/>
    <property type="match status" value="2"/>
</dbReference>
<evidence type="ECO:0000256" key="6">
    <source>
        <dbReference type="ARBA" id="ARBA00023002"/>
    </source>
</evidence>
<organism evidence="9 10">
    <name type="scientific">Bradyrhizobium diversitatis</name>
    <dbReference type="NCBI Taxonomy" id="2755406"/>
    <lineage>
        <taxon>Bacteria</taxon>
        <taxon>Pseudomonadati</taxon>
        <taxon>Pseudomonadota</taxon>
        <taxon>Alphaproteobacteria</taxon>
        <taxon>Hyphomicrobiales</taxon>
        <taxon>Nitrobacteraceae</taxon>
        <taxon>Bradyrhizobium</taxon>
    </lineage>
</organism>
<dbReference type="InterPro" id="IPR010971">
    <property type="entry name" value="UbiH/COQ6"/>
</dbReference>
<dbReference type="Proteomes" id="UP001194539">
    <property type="component" value="Unassembled WGS sequence"/>
</dbReference>
<dbReference type="RefSeq" id="WP_197966319.1">
    <property type="nucleotide sequence ID" value="NZ_JACEGD010000011.1"/>
</dbReference>
<keyword evidence="4" id="KW-0285">Flavoprotein</keyword>
<name>A0ABS0P1P6_9BRAD</name>
<dbReference type="Pfam" id="PF01494">
    <property type="entry name" value="FAD_binding_3"/>
    <property type="match status" value="1"/>
</dbReference>
<evidence type="ECO:0000313" key="9">
    <source>
        <dbReference type="EMBL" id="MBH5387183.1"/>
    </source>
</evidence>
<keyword evidence="6" id="KW-0560">Oxidoreductase</keyword>
<dbReference type="EMBL" id="JACEGD010000011">
    <property type="protein sequence ID" value="MBH5387183.1"/>
    <property type="molecule type" value="Genomic_DNA"/>
</dbReference>
<keyword evidence="5" id="KW-0274">FAD</keyword>
<feature type="domain" description="FAD-binding" evidence="8">
    <location>
        <begin position="9"/>
        <end position="339"/>
    </location>
</feature>
<dbReference type="NCBIfam" id="NF005691">
    <property type="entry name" value="PRK07494.1"/>
    <property type="match status" value="1"/>
</dbReference>
<evidence type="ECO:0000259" key="8">
    <source>
        <dbReference type="Pfam" id="PF01494"/>
    </source>
</evidence>